<keyword evidence="2" id="KW-1185">Reference proteome</keyword>
<accession>A0ABS8F0C5</accession>
<gene>
    <name evidence="1" type="ORF">LKD42_12700</name>
</gene>
<dbReference type="RefSeq" id="WP_248835936.1">
    <property type="nucleotide sequence ID" value="NZ_JAJEQE010000055.1"/>
</dbReference>
<proteinExistence type="predicted"/>
<dbReference type="Proteomes" id="UP001299235">
    <property type="component" value="Unassembled WGS sequence"/>
</dbReference>
<sequence length="98" mass="11432">MKVEKMLQDTRNYLDITYEDNDTDVKLLGIIRRGADYLDRVAGTPQDYDTDSAAKSLLLDYCRYARNNALELFEQNFRAELIMLRIGVQTGEYAERQE</sequence>
<evidence type="ECO:0000313" key="1">
    <source>
        <dbReference type="EMBL" id="MCC2150087.1"/>
    </source>
</evidence>
<protein>
    <recommendedName>
        <fullName evidence="3">Phage gp6-like head-tail connector protein</fullName>
    </recommendedName>
</protein>
<evidence type="ECO:0008006" key="3">
    <source>
        <dbReference type="Google" id="ProtNLM"/>
    </source>
</evidence>
<reference evidence="1 2" key="1">
    <citation type="submission" date="2021-10" db="EMBL/GenBank/DDBJ databases">
        <title>Anaerobic single-cell dispensing facilitates the cultivation of human gut bacteria.</title>
        <authorList>
            <person name="Afrizal A."/>
        </authorList>
    </citation>
    <scope>NUCLEOTIDE SEQUENCE [LARGE SCALE GENOMIC DNA]</scope>
    <source>
        <strain evidence="1 2">CLA-AA-H246</strain>
    </source>
</reference>
<dbReference type="EMBL" id="JAJEQE010000055">
    <property type="protein sequence ID" value="MCC2150087.1"/>
    <property type="molecule type" value="Genomic_DNA"/>
</dbReference>
<comment type="caution">
    <text evidence="1">The sequence shown here is derived from an EMBL/GenBank/DDBJ whole genome shotgun (WGS) entry which is preliminary data.</text>
</comment>
<organism evidence="1 2">
    <name type="scientific">Hominisplanchenecus faecis</name>
    <dbReference type="NCBI Taxonomy" id="2885351"/>
    <lineage>
        <taxon>Bacteria</taxon>
        <taxon>Bacillati</taxon>
        <taxon>Bacillota</taxon>
        <taxon>Clostridia</taxon>
        <taxon>Lachnospirales</taxon>
        <taxon>Lachnospiraceae</taxon>
        <taxon>Hominisplanchenecus</taxon>
    </lineage>
</organism>
<name>A0ABS8F0C5_9FIRM</name>
<evidence type="ECO:0000313" key="2">
    <source>
        <dbReference type="Proteomes" id="UP001299235"/>
    </source>
</evidence>